<feature type="compositionally biased region" description="Basic and acidic residues" evidence="1">
    <location>
        <begin position="176"/>
        <end position="190"/>
    </location>
</feature>
<dbReference type="PATRIC" id="fig|1411148.3.peg.2347"/>
<dbReference type="EMBL" id="AYUF01000498">
    <property type="protein sequence ID" value="ETK00616.1"/>
    <property type="molecule type" value="Genomic_DNA"/>
</dbReference>
<dbReference type="InterPro" id="IPR003772">
    <property type="entry name" value="YceD"/>
</dbReference>
<proteinExistence type="predicted"/>
<organism evidence="2 3">
    <name type="scientific">Tannerella sp. oral taxon BU063 isolate Cell 2</name>
    <dbReference type="NCBI Taxonomy" id="1411148"/>
    <lineage>
        <taxon>Bacteria</taxon>
        <taxon>Pseudomonadati</taxon>
        <taxon>Bacteroidota</taxon>
        <taxon>Bacteroidia</taxon>
        <taxon>Bacteroidales</taxon>
        <taxon>Tannerellaceae</taxon>
        <taxon>Tannerella</taxon>
    </lineage>
</organism>
<evidence type="ECO:0000313" key="3">
    <source>
        <dbReference type="Proteomes" id="UP000018837"/>
    </source>
</evidence>
<dbReference type="AlphaFoldDB" id="W2C2H0"/>
<accession>W2C2H0</accession>
<evidence type="ECO:0000256" key="1">
    <source>
        <dbReference type="SAM" id="MobiDB-lite"/>
    </source>
</evidence>
<comment type="caution">
    <text evidence="2">The sequence shown here is derived from an EMBL/GenBank/DDBJ whole genome shotgun (WGS) entry which is preliminary data.</text>
</comment>
<feature type="region of interest" description="Disordered" evidence="1">
    <location>
        <begin position="148"/>
        <end position="190"/>
    </location>
</feature>
<sequence>MGKFRAYWVDLKDINPAEVRTYEYLLDDQFFTDIDGTEVRQGHVNVQLKVEHKASAFQMTFHLEGTVILPCDRCLDHMKQPIETNNRLTVKLGKEYTEESDEVLVVSEDEGGVNLAWFLYEFVALAVPMKHVHAPGECNRTMAAKLRKHAAYSPDDEDEPDNASDEADSDAEDIPTDPRWDALKQLKDEE</sequence>
<reference evidence="2 3" key="1">
    <citation type="submission" date="2013-11" db="EMBL/GenBank/DDBJ databases">
        <title>Single cell genomics of uncultured Tannerella BU063 (oral taxon 286).</title>
        <authorList>
            <person name="Beall C.J."/>
            <person name="Campbell A.G."/>
            <person name="Griffen A.L."/>
            <person name="Podar M."/>
            <person name="Leys E.J."/>
        </authorList>
    </citation>
    <scope>NUCLEOTIDE SEQUENCE [LARGE SCALE GENOMIC DNA]</scope>
    <source>
        <strain evidence="2">Cell 2</strain>
    </source>
</reference>
<gene>
    <name evidence="2" type="ORF">N425_13945</name>
</gene>
<evidence type="ECO:0008006" key="4">
    <source>
        <dbReference type="Google" id="ProtNLM"/>
    </source>
</evidence>
<name>W2C2H0_9BACT</name>
<protein>
    <recommendedName>
        <fullName evidence="4">DUF177 domain-containing protein</fullName>
    </recommendedName>
</protein>
<dbReference type="Pfam" id="PF02620">
    <property type="entry name" value="YceD"/>
    <property type="match status" value="1"/>
</dbReference>
<dbReference type="Proteomes" id="UP000018837">
    <property type="component" value="Unassembled WGS sequence"/>
</dbReference>
<evidence type="ECO:0000313" key="2">
    <source>
        <dbReference type="EMBL" id="ETK00616.1"/>
    </source>
</evidence>
<feature type="compositionally biased region" description="Acidic residues" evidence="1">
    <location>
        <begin position="154"/>
        <end position="175"/>
    </location>
</feature>